<dbReference type="GO" id="GO:0043138">
    <property type="term" value="F:3'-5' DNA helicase activity"/>
    <property type="evidence" value="ECO:0007669"/>
    <property type="project" value="UniProtKB-EC"/>
</dbReference>
<reference evidence="14 15" key="1">
    <citation type="journal article" date="2016" name="Nat. Commun.">
        <title>Thousands of microbial genomes shed light on interconnected biogeochemical processes in an aquifer system.</title>
        <authorList>
            <person name="Anantharaman K."/>
            <person name="Brown C.T."/>
            <person name="Hug L.A."/>
            <person name="Sharon I."/>
            <person name="Castelle C.J."/>
            <person name="Probst A.J."/>
            <person name="Thomas B.C."/>
            <person name="Singh A."/>
            <person name="Wilkins M.J."/>
            <person name="Karaoz U."/>
            <person name="Brodie E.L."/>
            <person name="Williams K.H."/>
            <person name="Hubbard S.S."/>
            <person name="Banfield J.F."/>
        </authorList>
    </citation>
    <scope>NUCLEOTIDE SEQUENCE [LARGE SCALE GENOMIC DNA]</scope>
</reference>
<evidence type="ECO:0000259" key="12">
    <source>
        <dbReference type="PROSITE" id="PS51198"/>
    </source>
</evidence>
<keyword evidence="4 11" id="KW-0347">Helicase</keyword>
<evidence type="ECO:0000256" key="5">
    <source>
        <dbReference type="ARBA" id="ARBA00022840"/>
    </source>
</evidence>
<gene>
    <name evidence="14" type="ORF">A3F03_03365</name>
</gene>
<proteinExistence type="inferred from homology"/>
<dbReference type="InterPro" id="IPR027417">
    <property type="entry name" value="P-loop_NTPase"/>
</dbReference>
<dbReference type="AlphaFoldDB" id="A0A1F7I2U5"/>
<evidence type="ECO:0000256" key="11">
    <source>
        <dbReference type="PROSITE-ProRule" id="PRU00560"/>
    </source>
</evidence>
<keyword evidence="5 11" id="KW-0067">ATP-binding</keyword>
<name>A0A1F7I2U5_9BACT</name>
<dbReference type="PROSITE" id="PS51198">
    <property type="entry name" value="UVRD_HELICASE_ATP_BIND"/>
    <property type="match status" value="1"/>
</dbReference>
<sequence length="596" mass="69094">MKSDLFNNLNSKQLEAVKYNNGPSIILAGAGSGKTRVLVQKVLHLILNSGVSAGSIVMITFTNKAAKEMKSRIEKFTGQKIGKLGYVGTFHSFCSMLLRRDGVQEGVDHNFLIYNTDDQEDLLKPILKNLGTKKYTPSYFLNRISDAKNRLITPDKYINYYSYHGAAQVADVYYQYQKQLTKNRALDFDDLIMKTVQLLTNNRPVLEKYQEKYRYLLVDEFQDTNFAQYALTRLLGQKQQNVTVVGDFSQSIYSWRGADIRNLEKFSGDFPKAKMINLEENYRSTQTILDFAFQVISKNELHPVLELFTNNLPGDEVIYYTAENEEEEALYVANKIEELEARTGSYATIAVLYRTNAQSRVIEEAFLHIGIPYTLIGGIRFYERREIKDVLSYLRLFVNPHDTVATERVKKLGKRRWQQFKALYDEIHQNASTLTTVELMDKVFLQTGYLDTYNADIPEDYTRLENIKELKSVAINFLSLPEFLEQVALVESEYFEGEKKNKEDSVRLMTLHACKGLEFEDVFIVGVEEGILPHSRSSEDIYQLEEERRLFYVGITRAKKRLYITNARRRFIFGRRYESARSRFLESDQPDPTESW</sequence>
<evidence type="ECO:0000256" key="2">
    <source>
        <dbReference type="ARBA" id="ARBA00022741"/>
    </source>
</evidence>
<dbReference type="CDD" id="cd17932">
    <property type="entry name" value="DEXQc_UvrD"/>
    <property type="match status" value="1"/>
</dbReference>
<keyword evidence="3 11" id="KW-0378">Hydrolase</keyword>
<dbReference type="Gene3D" id="1.10.10.160">
    <property type="match status" value="1"/>
</dbReference>
<dbReference type="GO" id="GO:0005524">
    <property type="term" value="F:ATP binding"/>
    <property type="evidence" value="ECO:0007669"/>
    <property type="project" value="UniProtKB-UniRule"/>
</dbReference>
<accession>A0A1F7I2U5</accession>
<dbReference type="EC" id="5.6.2.4" evidence="9"/>
<dbReference type="CDD" id="cd18807">
    <property type="entry name" value="SF1_C_UvrD"/>
    <property type="match status" value="1"/>
</dbReference>
<dbReference type="Pfam" id="PF13538">
    <property type="entry name" value="UvrD_C_2"/>
    <property type="match status" value="1"/>
</dbReference>
<keyword evidence="6" id="KW-0238">DNA-binding</keyword>
<feature type="domain" description="UvrD-like helicase ATP-binding" evidence="12">
    <location>
        <begin position="7"/>
        <end position="285"/>
    </location>
</feature>
<comment type="similarity">
    <text evidence="1">Belongs to the helicase family. UvrD subfamily.</text>
</comment>
<evidence type="ECO:0000259" key="13">
    <source>
        <dbReference type="PROSITE" id="PS51217"/>
    </source>
</evidence>
<dbReference type="PROSITE" id="PS51217">
    <property type="entry name" value="UVRD_HELICASE_CTER"/>
    <property type="match status" value="1"/>
</dbReference>
<keyword evidence="2 11" id="KW-0547">Nucleotide-binding</keyword>
<dbReference type="InterPro" id="IPR014017">
    <property type="entry name" value="DNA_helicase_UvrD-like_C"/>
</dbReference>
<dbReference type="GO" id="GO:0003677">
    <property type="term" value="F:DNA binding"/>
    <property type="evidence" value="ECO:0007669"/>
    <property type="project" value="UniProtKB-KW"/>
</dbReference>
<evidence type="ECO:0000256" key="10">
    <source>
        <dbReference type="ARBA" id="ARBA00048988"/>
    </source>
</evidence>
<dbReference type="PANTHER" id="PTHR11070:SF2">
    <property type="entry name" value="ATP-DEPENDENT DNA HELICASE SRS2"/>
    <property type="match status" value="1"/>
</dbReference>
<comment type="catalytic activity">
    <reaction evidence="8">
        <text>Couples ATP hydrolysis with the unwinding of duplex DNA by translocating in the 3'-5' direction.</text>
        <dbReference type="EC" id="5.6.2.4"/>
    </reaction>
</comment>
<evidence type="ECO:0000313" key="15">
    <source>
        <dbReference type="Proteomes" id="UP000176803"/>
    </source>
</evidence>
<dbReference type="PANTHER" id="PTHR11070">
    <property type="entry name" value="UVRD / RECB / PCRA DNA HELICASE FAMILY MEMBER"/>
    <property type="match status" value="1"/>
</dbReference>
<comment type="caution">
    <text evidence="14">The sequence shown here is derived from an EMBL/GenBank/DDBJ whole genome shotgun (WGS) entry which is preliminary data.</text>
</comment>
<dbReference type="EMBL" id="MGAC01000034">
    <property type="protein sequence ID" value="OGK37663.1"/>
    <property type="molecule type" value="Genomic_DNA"/>
</dbReference>
<dbReference type="Pfam" id="PF13361">
    <property type="entry name" value="UvrD_C"/>
    <property type="match status" value="1"/>
</dbReference>
<dbReference type="GO" id="GO:0005829">
    <property type="term" value="C:cytosol"/>
    <property type="evidence" value="ECO:0007669"/>
    <property type="project" value="TreeGrafter"/>
</dbReference>
<evidence type="ECO:0000256" key="6">
    <source>
        <dbReference type="ARBA" id="ARBA00023125"/>
    </source>
</evidence>
<evidence type="ECO:0000256" key="8">
    <source>
        <dbReference type="ARBA" id="ARBA00034617"/>
    </source>
</evidence>
<dbReference type="InterPro" id="IPR013986">
    <property type="entry name" value="DExx_box_DNA_helicase_dom_sf"/>
</dbReference>
<dbReference type="GO" id="GO:0000725">
    <property type="term" value="P:recombinational repair"/>
    <property type="evidence" value="ECO:0007669"/>
    <property type="project" value="TreeGrafter"/>
</dbReference>
<dbReference type="SUPFAM" id="SSF52540">
    <property type="entry name" value="P-loop containing nucleoside triphosphate hydrolases"/>
    <property type="match status" value="1"/>
</dbReference>
<dbReference type="GO" id="GO:0016887">
    <property type="term" value="F:ATP hydrolysis activity"/>
    <property type="evidence" value="ECO:0007669"/>
    <property type="project" value="RHEA"/>
</dbReference>
<evidence type="ECO:0000256" key="1">
    <source>
        <dbReference type="ARBA" id="ARBA00009922"/>
    </source>
</evidence>
<dbReference type="InterPro" id="IPR027785">
    <property type="entry name" value="UvrD-like_helicase_C"/>
</dbReference>
<comment type="catalytic activity">
    <reaction evidence="10">
        <text>ATP + H2O = ADP + phosphate + H(+)</text>
        <dbReference type="Rhea" id="RHEA:13065"/>
        <dbReference type="ChEBI" id="CHEBI:15377"/>
        <dbReference type="ChEBI" id="CHEBI:15378"/>
        <dbReference type="ChEBI" id="CHEBI:30616"/>
        <dbReference type="ChEBI" id="CHEBI:43474"/>
        <dbReference type="ChEBI" id="CHEBI:456216"/>
        <dbReference type="EC" id="5.6.2.4"/>
    </reaction>
</comment>
<evidence type="ECO:0000313" key="14">
    <source>
        <dbReference type="EMBL" id="OGK37663.1"/>
    </source>
</evidence>
<dbReference type="Gene3D" id="3.40.50.300">
    <property type="entry name" value="P-loop containing nucleotide triphosphate hydrolases"/>
    <property type="match status" value="3"/>
</dbReference>
<protein>
    <recommendedName>
        <fullName evidence="9">DNA 3'-5' helicase</fullName>
        <ecNumber evidence="9">5.6.2.4</ecNumber>
    </recommendedName>
</protein>
<dbReference type="InterPro" id="IPR014016">
    <property type="entry name" value="UvrD-like_ATP-bd"/>
</dbReference>
<dbReference type="InterPro" id="IPR000212">
    <property type="entry name" value="DNA_helicase_UvrD/REP"/>
</dbReference>
<evidence type="ECO:0000256" key="7">
    <source>
        <dbReference type="ARBA" id="ARBA00023235"/>
    </source>
</evidence>
<evidence type="ECO:0000256" key="9">
    <source>
        <dbReference type="ARBA" id="ARBA00034808"/>
    </source>
</evidence>
<dbReference type="GO" id="GO:0033202">
    <property type="term" value="C:DNA helicase complex"/>
    <property type="evidence" value="ECO:0007669"/>
    <property type="project" value="TreeGrafter"/>
</dbReference>
<evidence type="ECO:0000256" key="4">
    <source>
        <dbReference type="ARBA" id="ARBA00022806"/>
    </source>
</evidence>
<dbReference type="Proteomes" id="UP000176803">
    <property type="component" value="Unassembled WGS sequence"/>
</dbReference>
<keyword evidence="7" id="KW-0413">Isomerase</keyword>
<organism evidence="14 15">
    <name type="scientific">Candidatus Roizmanbacteria bacterium RIFCSPHIGHO2_12_FULL_41_11</name>
    <dbReference type="NCBI Taxonomy" id="1802052"/>
    <lineage>
        <taxon>Bacteria</taxon>
        <taxon>Candidatus Roizmaniibacteriota</taxon>
    </lineage>
</organism>
<dbReference type="Gene3D" id="1.10.486.10">
    <property type="entry name" value="PCRA, domain 4"/>
    <property type="match status" value="2"/>
</dbReference>
<feature type="domain" description="UvrD-like helicase C-terminal" evidence="13">
    <location>
        <begin position="286"/>
        <end position="516"/>
    </location>
</feature>
<feature type="binding site" evidence="11">
    <location>
        <begin position="28"/>
        <end position="35"/>
    </location>
    <ligand>
        <name>ATP</name>
        <dbReference type="ChEBI" id="CHEBI:30616"/>
    </ligand>
</feature>
<evidence type="ECO:0000256" key="3">
    <source>
        <dbReference type="ARBA" id="ARBA00022801"/>
    </source>
</evidence>
<dbReference type="Pfam" id="PF00580">
    <property type="entry name" value="UvrD-helicase"/>
    <property type="match status" value="1"/>
</dbReference>